<evidence type="ECO:0000313" key="3">
    <source>
        <dbReference type="Proteomes" id="UP001595973"/>
    </source>
</evidence>
<comment type="caution">
    <text evidence="2">The sequence shown here is derived from an EMBL/GenBank/DDBJ whole genome shotgun (WGS) entry which is preliminary data.</text>
</comment>
<keyword evidence="3" id="KW-1185">Reference proteome</keyword>
<dbReference type="InterPro" id="IPR011008">
    <property type="entry name" value="Dimeric_a/b-barrel"/>
</dbReference>
<organism evidence="2 3">
    <name type="scientific">Seohaeicola nanhaiensis</name>
    <dbReference type="NCBI Taxonomy" id="1387282"/>
    <lineage>
        <taxon>Bacteria</taxon>
        <taxon>Pseudomonadati</taxon>
        <taxon>Pseudomonadota</taxon>
        <taxon>Alphaproteobacteria</taxon>
        <taxon>Rhodobacterales</taxon>
        <taxon>Roseobacteraceae</taxon>
        <taxon>Seohaeicola</taxon>
    </lineage>
</organism>
<sequence length="107" mass="12320">MAFYELRQYVIRPGCMEEWLDLMQGTIIPGQMAVGMVIAGSFRGEGDDSTYVWLRRFESEAERERLYAAYYGSDVWKTEIQPKVARLIDREAIKVTRIVPIPGSVLQ</sequence>
<accession>A0ABV9KGE7</accession>
<reference evidence="3" key="1">
    <citation type="journal article" date="2019" name="Int. J. Syst. Evol. Microbiol.">
        <title>The Global Catalogue of Microorganisms (GCM) 10K type strain sequencing project: providing services to taxonomists for standard genome sequencing and annotation.</title>
        <authorList>
            <consortium name="The Broad Institute Genomics Platform"/>
            <consortium name="The Broad Institute Genome Sequencing Center for Infectious Disease"/>
            <person name="Wu L."/>
            <person name="Ma J."/>
        </authorList>
    </citation>
    <scope>NUCLEOTIDE SEQUENCE [LARGE SCALE GENOMIC DNA]</scope>
    <source>
        <strain evidence="3">CGMCC 4.7283</strain>
    </source>
</reference>
<dbReference type="EMBL" id="JBHSGI010000009">
    <property type="protein sequence ID" value="MFC4669184.1"/>
    <property type="molecule type" value="Genomic_DNA"/>
</dbReference>
<dbReference type="InterPro" id="IPR012577">
    <property type="entry name" value="NIPSNAP"/>
</dbReference>
<feature type="domain" description="NIPSNAP" evidence="1">
    <location>
        <begin position="4"/>
        <end position="100"/>
    </location>
</feature>
<evidence type="ECO:0000313" key="2">
    <source>
        <dbReference type="EMBL" id="MFC4669184.1"/>
    </source>
</evidence>
<dbReference type="Pfam" id="PF07978">
    <property type="entry name" value="NIPSNAP"/>
    <property type="match status" value="1"/>
</dbReference>
<proteinExistence type="predicted"/>
<dbReference type="RefSeq" id="WP_380717594.1">
    <property type="nucleotide sequence ID" value="NZ_JBHSGI010000009.1"/>
</dbReference>
<dbReference type="SUPFAM" id="SSF54909">
    <property type="entry name" value="Dimeric alpha+beta barrel"/>
    <property type="match status" value="1"/>
</dbReference>
<dbReference type="Gene3D" id="3.30.70.100">
    <property type="match status" value="1"/>
</dbReference>
<gene>
    <name evidence="2" type="ORF">ACFO5X_11510</name>
</gene>
<name>A0ABV9KGE7_9RHOB</name>
<dbReference type="Proteomes" id="UP001595973">
    <property type="component" value="Unassembled WGS sequence"/>
</dbReference>
<evidence type="ECO:0000259" key="1">
    <source>
        <dbReference type="Pfam" id="PF07978"/>
    </source>
</evidence>
<protein>
    <submittedName>
        <fullName evidence="2">NIPSNAP family protein</fullName>
    </submittedName>
</protein>